<accession>A0A0C2I6T6</accession>
<dbReference type="SUPFAM" id="SSF117281">
    <property type="entry name" value="Kelch motif"/>
    <property type="match status" value="1"/>
</dbReference>
<dbReference type="AlphaFoldDB" id="A0A0C2I6T6"/>
<dbReference type="OrthoDB" id="7676067at2759"/>
<dbReference type="Gene3D" id="2.120.10.80">
    <property type="entry name" value="Kelch-type beta propeller"/>
    <property type="match status" value="1"/>
</dbReference>
<evidence type="ECO:0000313" key="1">
    <source>
        <dbReference type="EMBL" id="KII60908.1"/>
    </source>
</evidence>
<dbReference type="InterPro" id="IPR015915">
    <property type="entry name" value="Kelch-typ_b-propeller"/>
</dbReference>
<protein>
    <recommendedName>
        <fullName evidence="3">Kelch domain-containing protein 10</fullName>
    </recommendedName>
</protein>
<name>A0A0C2I6T6_THEKT</name>
<keyword evidence="2" id="KW-1185">Reference proteome</keyword>
<evidence type="ECO:0000313" key="2">
    <source>
        <dbReference type="Proteomes" id="UP000031668"/>
    </source>
</evidence>
<dbReference type="EMBL" id="JWZT01005395">
    <property type="protein sequence ID" value="KII60908.1"/>
    <property type="molecule type" value="Genomic_DNA"/>
</dbReference>
<proteinExistence type="predicted"/>
<organism evidence="1 2">
    <name type="scientific">Thelohanellus kitauei</name>
    <name type="common">Myxosporean</name>
    <dbReference type="NCBI Taxonomy" id="669202"/>
    <lineage>
        <taxon>Eukaryota</taxon>
        <taxon>Metazoa</taxon>
        <taxon>Cnidaria</taxon>
        <taxon>Myxozoa</taxon>
        <taxon>Myxosporea</taxon>
        <taxon>Bivalvulida</taxon>
        <taxon>Platysporina</taxon>
        <taxon>Myxobolidae</taxon>
        <taxon>Thelohanellus</taxon>
    </lineage>
</organism>
<gene>
    <name evidence="1" type="ORF">RF11_13428</name>
</gene>
<reference evidence="1 2" key="1">
    <citation type="journal article" date="2014" name="Genome Biol. Evol.">
        <title>The genome of the myxosporean Thelohanellus kitauei shows adaptations to nutrient acquisition within its fish host.</title>
        <authorList>
            <person name="Yang Y."/>
            <person name="Xiong J."/>
            <person name="Zhou Z."/>
            <person name="Huo F."/>
            <person name="Miao W."/>
            <person name="Ran C."/>
            <person name="Liu Y."/>
            <person name="Zhang J."/>
            <person name="Feng J."/>
            <person name="Wang M."/>
            <person name="Wang M."/>
            <person name="Wang L."/>
            <person name="Yao B."/>
        </authorList>
    </citation>
    <scope>NUCLEOTIDE SEQUENCE [LARGE SCALE GENOMIC DNA]</scope>
    <source>
        <strain evidence="1">Wuqing</strain>
    </source>
</reference>
<sequence length="193" mass="22643">MNLQNHQRMPKGRYFKDMVSVHEYIIFFGAMDRNSAQASNDFWTYNSISGVWKRYQPPIELGNICNNPKMCVVGNKVYICGMKYSDNGYPFISSLVSFDFINATWETLYYYAEDHDNNSLPQMDVSLFFCHKKCLYVVRDRVNHNKPFVIYKFSMRTSTWSLVQQIGSTPKCKREICGTVFKNHHIPQPNLDE</sequence>
<dbReference type="Proteomes" id="UP000031668">
    <property type="component" value="Unassembled WGS sequence"/>
</dbReference>
<comment type="caution">
    <text evidence="1">The sequence shown here is derived from an EMBL/GenBank/DDBJ whole genome shotgun (WGS) entry which is preliminary data.</text>
</comment>
<dbReference type="Pfam" id="PF24681">
    <property type="entry name" value="Kelch_KLHDC2_KLHL20_DRC7"/>
    <property type="match status" value="1"/>
</dbReference>
<evidence type="ECO:0008006" key="3">
    <source>
        <dbReference type="Google" id="ProtNLM"/>
    </source>
</evidence>